<reference evidence="1" key="1">
    <citation type="submission" date="2014-09" db="EMBL/GenBank/DDBJ databases">
        <authorList>
            <person name="Magalhaes I.L.F."/>
            <person name="Oliveira U."/>
            <person name="Santos F.R."/>
            <person name="Vidigal T.H.D.A."/>
            <person name="Brescovit A.D."/>
            <person name="Santos A.J."/>
        </authorList>
    </citation>
    <scope>NUCLEOTIDE SEQUENCE</scope>
    <source>
        <tissue evidence="1">Shoot tissue taken approximately 20 cm above the soil surface</tissue>
    </source>
</reference>
<dbReference type="EMBL" id="GBRH01194788">
    <property type="protein sequence ID" value="JAE03108.1"/>
    <property type="molecule type" value="Transcribed_RNA"/>
</dbReference>
<proteinExistence type="predicted"/>
<evidence type="ECO:0000313" key="1">
    <source>
        <dbReference type="EMBL" id="JAE03108.1"/>
    </source>
</evidence>
<name>A0A0A9F4D6_ARUDO</name>
<organism evidence="1">
    <name type="scientific">Arundo donax</name>
    <name type="common">Giant reed</name>
    <name type="synonym">Donax arundinaceus</name>
    <dbReference type="NCBI Taxonomy" id="35708"/>
    <lineage>
        <taxon>Eukaryota</taxon>
        <taxon>Viridiplantae</taxon>
        <taxon>Streptophyta</taxon>
        <taxon>Embryophyta</taxon>
        <taxon>Tracheophyta</taxon>
        <taxon>Spermatophyta</taxon>
        <taxon>Magnoliopsida</taxon>
        <taxon>Liliopsida</taxon>
        <taxon>Poales</taxon>
        <taxon>Poaceae</taxon>
        <taxon>PACMAD clade</taxon>
        <taxon>Arundinoideae</taxon>
        <taxon>Arundineae</taxon>
        <taxon>Arundo</taxon>
    </lineage>
</organism>
<reference evidence="1" key="2">
    <citation type="journal article" date="2015" name="Data Brief">
        <title>Shoot transcriptome of the giant reed, Arundo donax.</title>
        <authorList>
            <person name="Barrero R.A."/>
            <person name="Guerrero F.D."/>
            <person name="Moolhuijzen P."/>
            <person name="Goolsby J.A."/>
            <person name="Tidwell J."/>
            <person name="Bellgard S.E."/>
            <person name="Bellgard M.I."/>
        </authorList>
    </citation>
    <scope>NUCLEOTIDE SEQUENCE</scope>
    <source>
        <tissue evidence="1">Shoot tissue taken approximately 20 cm above the soil surface</tissue>
    </source>
</reference>
<dbReference type="AlphaFoldDB" id="A0A0A9F4D6"/>
<accession>A0A0A9F4D6</accession>
<sequence>MCKLYTQRYGCFHSLRSGCGSLLQQLLHLGDIIGHRLLLGFPFNSLPSIPFGSVFHVENVRPPYIFTML</sequence>
<protein>
    <submittedName>
        <fullName evidence="1">Uncharacterized protein</fullName>
    </submittedName>
</protein>